<dbReference type="EMBL" id="UINC01013923">
    <property type="protein sequence ID" value="SVA59773.1"/>
    <property type="molecule type" value="Genomic_DNA"/>
</dbReference>
<dbReference type="AlphaFoldDB" id="A0A381X6C2"/>
<proteinExistence type="predicted"/>
<reference evidence="1" key="1">
    <citation type="submission" date="2018-05" db="EMBL/GenBank/DDBJ databases">
        <authorList>
            <person name="Lanie J.A."/>
            <person name="Ng W.-L."/>
            <person name="Kazmierczak K.M."/>
            <person name="Andrzejewski T.M."/>
            <person name="Davidsen T.M."/>
            <person name="Wayne K.J."/>
            <person name="Tettelin H."/>
            <person name="Glass J.I."/>
            <person name="Rusch D."/>
            <person name="Podicherti R."/>
            <person name="Tsui H.-C.T."/>
            <person name="Winkler M.E."/>
        </authorList>
    </citation>
    <scope>NUCLEOTIDE SEQUENCE</scope>
</reference>
<protein>
    <submittedName>
        <fullName evidence="1">Uncharacterized protein</fullName>
    </submittedName>
</protein>
<accession>A0A381X6C2</accession>
<name>A0A381X6C2_9ZZZZ</name>
<sequence>MDSGGKIKFNMYKYLVELGYSSRVVKYMQGQCQPQLDELINKDNCPQLKEGYSHLTAAQKRKFIKFLEKIETDIEKYCDEYKPVRKIRIKTPAQLVKKLPYLKKYEGFESIDPEDIPRSRILYTYNTSTRKLSMFEGRLSVKGSKITGIDESQERLLTDLALLGKLYKGGDIIAGRFMETLRTKPKEANNRITKNTLLIKVVK</sequence>
<evidence type="ECO:0000313" key="1">
    <source>
        <dbReference type="EMBL" id="SVA59773.1"/>
    </source>
</evidence>
<gene>
    <name evidence="1" type="ORF">METZ01_LOCUS112627</name>
</gene>
<organism evidence="1">
    <name type="scientific">marine metagenome</name>
    <dbReference type="NCBI Taxonomy" id="408172"/>
    <lineage>
        <taxon>unclassified sequences</taxon>
        <taxon>metagenomes</taxon>
        <taxon>ecological metagenomes</taxon>
    </lineage>
</organism>